<feature type="domain" description="DUF7041" evidence="1">
    <location>
        <begin position="28"/>
        <end position="110"/>
    </location>
</feature>
<dbReference type="EnsemblMetazoa" id="AALFPA23_011747.R16694">
    <property type="protein sequence ID" value="AALFPA23_011747.P16694"/>
    <property type="gene ID" value="AALFPA23_011747"/>
</dbReference>
<dbReference type="PANTHER" id="PTHR33327">
    <property type="entry name" value="ENDONUCLEASE"/>
    <property type="match status" value="1"/>
</dbReference>
<accession>A0ABM1YSE6</accession>
<sequence length="222" mass="24336">MAQQNSGSDSRIAGGSTMHTTAAVSVKLPEFWKTDPLMWFAQAEAQFALAGIKNDQTKFFHIIAKVDQTVLRHISDIVANPPAQDKYDSVKTRLISRFELSAQEKFEKLLNSCDLGDMRPTHLLAKMQELATNLNVNEDLMKMLFMQRMPTSIRAVLAVCDVKVDQLAAMADKMVDSSGPQVAAAAAPAVPDLQDLEAQIAALTSEVRRLKAGPNRDLLVPS</sequence>
<name>A0ABM1YSE6_AEDAL</name>
<evidence type="ECO:0000259" key="1">
    <source>
        <dbReference type="Pfam" id="PF23055"/>
    </source>
</evidence>
<dbReference type="Proteomes" id="UP000069940">
    <property type="component" value="Unassembled WGS sequence"/>
</dbReference>
<evidence type="ECO:0000313" key="3">
    <source>
        <dbReference type="Proteomes" id="UP000069940"/>
    </source>
</evidence>
<dbReference type="InterPro" id="IPR055469">
    <property type="entry name" value="DUF7041"/>
</dbReference>
<reference evidence="2" key="2">
    <citation type="submission" date="2025-05" db="UniProtKB">
        <authorList>
            <consortium name="EnsemblMetazoa"/>
        </authorList>
    </citation>
    <scope>IDENTIFICATION</scope>
    <source>
        <strain evidence="2">Foshan</strain>
    </source>
</reference>
<proteinExistence type="predicted"/>
<keyword evidence="3" id="KW-1185">Reference proteome</keyword>
<dbReference type="GeneID" id="134289163"/>
<dbReference type="RefSeq" id="XP_062711084.1">
    <property type="nucleotide sequence ID" value="XM_062855100.1"/>
</dbReference>
<reference evidence="3" key="1">
    <citation type="journal article" date="2015" name="Proc. Natl. Acad. Sci. U.S.A.">
        <title>Genome sequence of the Asian Tiger mosquito, Aedes albopictus, reveals insights into its biology, genetics, and evolution.</title>
        <authorList>
            <person name="Chen X.G."/>
            <person name="Jiang X."/>
            <person name="Gu J."/>
            <person name="Xu M."/>
            <person name="Wu Y."/>
            <person name="Deng Y."/>
            <person name="Zhang C."/>
            <person name="Bonizzoni M."/>
            <person name="Dermauw W."/>
            <person name="Vontas J."/>
            <person name="Armbruster P."/>
            <person name="Huang X."/>
            <person name="Yang Y."/>
            <person name="Zhang H."/>
            <person name="He W."/>
            <person name="Peng H."/>
            <person name="Liu Y."/>
            <person name="Wu K."/>
            <person name="Chen J."/>
            <person name="Lirakis M."/>
            <person name="Topalis P."/>
            <person name="Van Leeuwen T."/>
            <person name="Hall A.B."/>
            <person name="Jiang X."/>
            <person name="Thorpe C."/>
            <person name="Mueller R.L."/>
            <person name="Sun C."/>
            <person name="Waterhouse R.M."/>
            <person name="Yan G."/>
            <person name="Tu Z.J."/>
            <person name="Fang X."/>
            <person name="James A.A."/>
        </authorList>
    </citation>
    <scope>NUCLEOTIDE SEQUENCE [LARGE SCALE GENOMIC DNA]</scope>
    <source>
        <strain evidence="3">Foshan</strain>
    </source>
</reference>
<evidence type="ECO:0000313" key="2">
    <source>
        <dbReference type="EnsemblMetazoa" id="AALFPA23_011747.P16694"/>
    </source>
</evidence>
<dbReference type="Pfam" id="PF23055">
    <property type="entry name" value="DUF7041"/>
    <property type="match status" value="1"/>
</dbReference>
<organism evidence="2 3">
    <name type="scientific">Aedes albopictus</name>
    <name type="common">Asian tiger mosquito</name>
    <name type="synonym">Stegomyia albopicta</name>
    <dbReference type="NCBI Taxonomy" id="7160"/>
    <lineage>
        <taxon>Eukaryota</taxon>
        <taxon>Metazoa</taxon>
        <taxon>Ecdysozoa</taxon>
        <taxon>Arthropoda</taxon>
        <taxon>Hexapoda</taxon>
        <taxon>Insecta</taxon>
        <taxon>Pterygota</taxon>
        <taxon>Neoptera</taxon>
        <taxon>Endopterygota</taxon>
        <taxon>Diptera</taxon>
        <taxon>Nematocera</taxon>
        <taxon>Culicoidea</taxon>
        <taxon>Culicidae</taxon>
        <taxon>Culicinae</taxon>
        <taxon>Aedini</taxon>
        <taxon>Aedes</taxon>
        <taxon>Stegomyia</taxon>
    </lineage>
</organism>
<dbReference type="PANTHER" id="PTHR33327:SF3">
    <property type="entry name" value="RNA-DIRECTED DNA POLYMERASE"/>
    <property type="match status" value="1"/>
</dbReference>
<protein>
    <recommendedName>
        <fullName evidence="1">DUF7041 domain-containing protein</fullName>
    </recommendedName>
</protein>